<evidence type="ECO:0000313" key="3">
    <source>
        <dbReference type="Proteomes" id="UP000249646"/>
    </source>
</evidence>
<keyword evidence="3" id="KW-1185">Reference proteome</keyword>
<dbReference type="AlphaFoldDB" id="A0A2W7G025"/>
<keyword evidence="1" id="KW-0812">Transmembrane</keyword>
<feature type="transmembrane region" description="Helical" evidence="1">
    <location>
        <begin position="6"/>
        <end position="22"/>
    </location>
</feature>
<sequence length="61" mass="7529">MTEAGLTIYEKLFYLFFFFFFFENRKKRLKKIEFSNENVDLVNLKIKNSIRKLLVFINIKK</sequence>
<name>A0A2W7G025_9BACT</name>
<gene>
    <name evidence="2" type="ORF">BCF89_10545</name>
</gene>
<accession>A0A2W7G025</accession>
<dbReference type="Proteomes" id="UP000249646">
    <property type="component" value="Unassembled WGS sequence"/>
</dbReference>
<keyword evidence="1" id="KW-0472">Membrane</keyword>
<organism evidence="2 3">
    <name type="scientific">Metamycoplasma auris</name>
    <dbReference type="NCBI Taxonomy" id="51363"/>
    <lineage>
        <taxon>Bacteria</taxon>
        <taxon>Bacillati</taxon>
        <taxon>Mycoplasmatota</taxon>
        <taxon>Mycoplasmoidales</taxon>
        <taxon>Metamycoplasmataceae</taxon>
        <taxon>Metamycoplasma</taxon>
    </lineage>
</organism>
<evidence type="ECO:0000313" key="2">
    <source>
        <dbReference type="EMBL" id="PZV99911.1"/>
    </source>
</evidence>
<dbReference type="EMBL" id="QKUB01000005">
    <property type="protein sequence ID" value="PZV99911.1"/>
    <property type="molecule type" value="Genomic_DNA"/>
</dbReference>
<reference evidence="2 3" key="1">
    <citation type="submission" date="2018-06" db="EMBL/GenBank/DDBJ databases">
        <title>Genomic Encyclopedia of Archaeal and Bacterial Type Strains, Phase II (KMG-II): from individual species to whole genera.</title>
        <authorList>
            <person name="Goeker M."/>
        </authorList>
    </citation>
    <scope>NUCLEOTIDE SEQUENCE [LARGE SCALE GENOMIC DNA]</scope>
    <source>
        <strain evidence="2 3">ATCC 51348</strain>
    </source>
</reference>
<keyword evidence="1" id="KW-1133">Transmembrane helix</keyword>
<protein>
    <submittedName>
        <fullName evidence="2">Uncharacterized protein</fullName>
    </submittedName>
</protein>
<proteinExistence type="predicted"/>
<evidence type="ECO:0000256" key="1">
    <source>
        <dbReference type="SAM" id="Phobius"/>
    </source>
</evidence>
<comment type="caution">
    <text evidence="2">The sequence shown here is derived from an EMBL/GenBank/DDBJ whole genome shotgun (WGS) entry which is preliminary data.</text>
</comment>